<dbReference type="RefSeq" id="WP_106455603.1">
    <property type="nucleotide sequence ID" value="NZ_PXOH01000003.1"/>
</dbReference>
<dbReference type="EMBL" id="PXOH01000003">
    <property type="protein sequence ID" value="PSF38681.1"/>
    <property type="molecule type" value="Genomic_DNA"/>
</dbReference>
<dbReference type="OrthoDB" id="423480at2"/>
<keyword evidence="2" id="KW-1185">Reference proteome</keyword>
<reference evidence="1 2" key="1">
    <citation type="submission" date="2018-03" db="EMBL/GenBank/DDBJ databases">
        <title>The ancient ancestry and fast evolution of plastids.</title>
        <authorList>
            <person name="Moore K.R."/>
            <person name="Magnabosco C."/>
            <person name="Momper L."/>
            <person name="Gold D.A."/>
            <person name="Bosak T."/>
            <person name="Fournier G.P."/>
        </authorList>
    </citation>
    <scope>NUCLEOTIDE SEQUENCE [LARGE SCALE GENOMIC DNA]</scope>
    <source>
        <strain evidence="1 2">CCALA 016</strain>
    </source>
</reference>
<gene>
    <name evidence="1" type="ORF">C7H19_04010</name>
</gene>
<comment type="caution">
    <text evidence="1">The sequence shown here is derived from an EMBL/GenBank/DDBJ whole genome shotgun (WGS) entry which is preliminary data.</text>
</comment>
<reference evidence="1 2" key="2">
    <citation type="submission" date="2018-03" db="EMBL/GenBank/DDBJ databases">
        <authorList>
            <person name="Keele B.F."/>
        </authorList>
    </citation>
    <scope>NUCLEOTIDE SEQUENCE [LARGE SCALE GENOMIC DNA]</scope>
    <source>
        <strain evidence="1 2">CCALA 016</strain>
    </source>
</reference>
<evidence type="ECO:0000313" key="1">
    <source>
        <dbReference type="EMBL" id="PSF38681.1"/>
    </source>
</evidence>
<accession>A0A2T1M1V1</accession>
<evidence type="ECO:0000313" key="2">
    <source>
        <dbReference type="Proteomes" id="UP000239001"/>
    </source>
</evidence>
<protein>
    <submittedName>
        <fullName evidence="1">Uncharacterized protein</fullName>
    </submittedName>
</protein>
<sequence length="131" mass="15835">MARKRSRYKEDRHFYCPHCQGRLWRLGSPKHYLFYQNAIELKKELNISSKKAKILNTNYPVYVDRTSWIEEFFCPNDGNLWLLVSRKADQNLSVHLPDRKDWNRTTKTILPDRPNPSVSEFTYRMSRNKNR</sequence>
<dbReference type="AlphaFoldDB" id="A0A2T1M1V1"/>
<organism evidence="1 2">
    <name type="scientific">Aphanothece hegewaldii CCALA 016</name>
    <dbReference type="NCBI Taxonomy" id="2107694"/>
    <lineage>
        <taxon>Bacteria</taxon>
        <taxon>Bacillati</taxon>
        <taxon>Cyanobacteriota</taxon>
        <taxon>Cyanophyceae</taxon>
        <taxon>Oscillatoriophycideae</taxon>
        <taxon>Chroococcales</taxon>
        <taxon>Aphanothecaceae</taxon>
        <taxon>Aphanothece</taxon>
    </lineage>
</organism>
<proteinExistence type="predicted"/>
<dbReference type="Proteomes" id="UP000239001">
    <property type="component" value="Unassembled WGS sequence"/>
</dbReference>
<name>A0A2T1M1V1_9CHRO</name>